<dbReference type="InterPro" id="IPR036010">
    <property type="entry name" value="2Fe-2S_ferredoxin-like_sf"/>
</dbReference>
<keyword evidence="8" id="KW-1185">Reference proteome</keyword>
<dbReference type="SUPFAM" id="SSF47741">
    <property type="entry name" value="CO dehydrogenase ISP C-domain like"/>
    <property type="match status" value="1"/>
</dbReference>
<name>A0A4Z0M8W2_9GAMM</name>
<dbReference type="InterPro" id="IPR012675">
    <property type="entry name" value="Beta-grasp_dom_sf"/>
</dbReference>
<dbReference type="AlphaFoldDB" id="A0A4Z0M8W2"/>
<evidence type="ECO:0000313" key="7">
    <source>
        <dbReference type="EMBL" id="TGD76143.1"/>
    </source>
</evidence>
<keyword evidence="5" id="KW-0411">Iron-sulfur</keyword>
<dbReference type="CDD" id="cd00207">
    <property type="entry name" value="fer2"/>
    <property type="match status" value="1"/>
</dbReference>
<comment type="caution">
    <text evidence="7">The sequence shown here is derived from an EMBL/GenBank/DDBJ whole genome shotgun (WGS) entry which is preliminary data.</text>
</comment>
<dbReference type="Pfam" id="PF01799">
    <property type="entry name" value="Fer2_2"/>
    <property type="match status" value="1"/>
</dbReference>
<reference evidence="7 8" key="1">
    <citation type="submission" date="2019-04" db="EMBL/GenBank/DDBJ databases">
        <title>Taxonomy of novel Haliea sp. from mangrove soil of West Coast of India.</title>
        <authorList>
            <person name="Verma A."/>
            <person name="Kumar P."/>
            <person name="Krishnamurthi S."/>
        </authorList>
    </citation>
    <scope>NUCLEOTIDE SEQUENCE [LARGE SCALE GENOMIC DNA]</scope>
    <source>
        <strain evidence="7 8">SAOS-164</strain>
    </source>
</reference>
<protein>
    <submittedName>
        <fullName evidence="7">(2Fe-2S)-binding protein</fullName>
    </submittedName>
</protein>
<organism evidence="7 8">
    <name type="scientific">Mangrovimicrobium sediminis</name>
    <dbReference type="NCBI Taxonomy" id="2562682"/>
    <lineage>
        <taxon>Bacteria</taxon>
        <taxon>Pseudomonadati</taxon>
        <taxon>Pseudomonadota</taxon>
        <taxon>Gammaproteobacteria</taxon>
        <taxon>Cellvibrionales</taxon>
        <taxon>Halieaceae</taxon>
        <taxon>Mangrovimicrobium</taxon>
    </lineage>
</organism>
<dbReference type="Gene3D" id="3.10.20.30">
    <property type="match status" value="1"/>
</dbReference>
<dbReference type="InterPro" id="IPR001041">
    <property type="entry name" value="2Fe-2S_ferredoxin-type"/>
</dbReference>
<keyword evidence="3" id="KW-0560">Oxidoreductase</keyword>
<dbReference type="InterPro" id="IPR002888">
    <property type="entry name" value="2Fe-2S-bd"/>
</dbReference>
<accession>A0A4Z0M8W2</accession>
<dbReference type="PANTHER" id="PTHR44379:SF2">
    <property type="entry name" value="BLR6218 PROTEIN"/>
    <property type="match status" value="1"/>
</dbReference>
<evidence type="ECO:0000256" key="4">
    <source>
        <dbReference type="ARBA" id="ARBA00023004"/>
    </source>
</evidence>
<proteinExistence type="predicted"/>
<dbReference type="PANTHER" id="PTHR44379">
    <property type="entry name" value="OXIDOREDUCTASE WITH IRON-SULFUR SUBUNIT"/>
    <property type="match status" value="1"/>
</dbReference>
<evidence type="ECO:0000256" key="1">
    <source>
        <dbReference type="ARBA" id="ARBA00022714"/>
    </source>
</evidence>
<dbReference type="InterPro" id="IPR051452">
    <property type="entry name" value="Diverse_Oxidoreductases"/>
</dbReference>
<feature type="domain" description="2Fe-2S ferredoxin-type" evidence="6">
    <location>
        <begin position="2"/>
        <end position="78"/>
    </location>
</feature>
<dbReference type="RefSeq" id="WP_135440720.1">
    <property type="nucleotide sequence ID" value="NZ_SRLE01000001.1"/>
</dbReference>
<keyword evidence="1" id="KW-0001">2Fe-2S</keyword>
<dbReference type="PROSITE" id="PS51085">
    <property type="entry name" value="2FE2S_FER_2"/>
    <property type="match status" value="1"/>
</dbReference>
<dbReference type="InterPro" id="IPR036884">
    <property type="entry name" value="2Fe-2S-bd_dom_sf"/>
</dbReference>
<dbReference type="GO" id="GO:0051537">
    <property type="term" value="F:2 iron, 2 sulfur cluster binding"/>
    <property type="evidence" value="ECO:0007669"/>
    <property type="project" value="UniProtKB-KW"/>
</dbReference>
<gene>
    <name evidence="7" type="ORF">E4634_00925</name>
</gene>
<dbReference type="EMBL" id="SRLE01000001">
    <property type="protein sequence ID" value="TGD76143.1"/>
    <property type="molecule type" value="Genomic_DNA"/>
</dbReference>
<dbReference type="InterPro" id="IPR006058">
    <property type="entry name" value="2Fe2S_fd_BS"/>
</dbReference>
<evidence type="ECO:0000313" key="8">
    <source>
        <dbReference type="Proteomes" id="UP000298050"/>
    </source>
</evidence>
<dbReference type="PROSITE" id="PS00197">
    <property type="entry name" value="2FE2S_FER_1"/>
    <property type="match status" value="1"/>
</dbReference>
<evidence type="ECO:0000259" key="6">
    <source>
        <dbReference type="PROSITE" id="PS51085"/>
    </source>
</evidence>
<dbReference type="OrthoDB" id="9775084at2"/>
<keyword evidence="4" id="KW-0408">Iron</keyword>
<dbReference type="Gene3D" id="1.10.150.120">
    <property type="entry name" value="[2Fe-2S]-binding domain"/>
    <property type="match status" value="1"/>
</dbReference>
<dbReference type="GO" id="GO:0046872">
    <property type="term" value="F:metal ion binding"/>
    <property type="evidence" value="ECO:0007669"/>
    <property type="project" value="UniProtKB-KW"/>
</dbReference>
<keyword evidence="2" id="KW-0479">Metal-binding</keyword>
<evidence type="ECO:0000256" key="5">
    <source>
        <dbReference type="ARBA" id="ARBA00023014"/>
    </source>
</evidence>
<dbReference type="FunFam" id="3.10.20.30:FF:000020">
    <property type="entry name" value="Xanthine dehydrogenase iron-sulfur subunit"/>
    <property type="match status" value="1"/>
</dbReference>
<dbReference type="GO" id="GO:0016491">
    <property type="term" value="F:oxidoreductase activity"/>
    <property type="evidence" value="ECO:0007669"/>
    <property type="project" value="UniProtKB-KW"/>
</dbReference>
<evidence type="ECO:0000256" key="2">
    <source>
        <dbReference type="ARBA" id="ARBA00022723"/>
    </source>
</evidence>
<sequence>MAVVNFSVNGQAVQLDADPSTPLLWALRDHLGLTGTKYGCGIAQCGACTVHLNGAATRSCIIPLSAVAGMEVVTIEGLAGEQDHVLQTLWYEMNVPQCGYCQTGIIMAAADLLRRKPDPSDADIDNAITNLCRCGTYPRVRAAIHRAAAQLAGGAA</sequence>
<dbReference type="SUPFAM" id="SSF54292">
    <property type="entry name" value="2Fe-2S ferredoxin-like"/>
    <property type="match status" value="1"/>
</dbReference>
<dbReference type="Proteomes" id="UP000298050">
    <property type="component" value="Unassembled WGS sequence"/>
</dbReference>
<evidence type="ECO:0000256" key="3">
    <source>
        <dbReference type="ARBA" id="ARBA00023002"/>
    </source>
</evidence>
<dbReference type="Pfam" id="PF00111">
    <property type="entry name" value="Fer2"/>
    <property type="match status" value="1"/>
</dbReference>